<dbReference type="Pfam" id="PF02434">
    <property type="entry name" value="Fringe"/>
    <property type="match status" value="1"/>
</dbReference>
<reference evidence="15" key="2">
    <citation type="submission" date="2020-04" db="EMBL/GenBank/DDBJ databases">
        <authorList>
            <consortium name="NCBI Genome Project"/>
        </authorList>
    </citation>
    <scope>NUCLEOTIDE SEQUENCE</scope>
    <source>
        <strain evidence="15">CBS 304.34</strain>
    </source>
</reference>
<evidence type="ECO:0000256" key="5">
    <source>
        <dbReference type="ARBA" id="ARBA00022676"/>
    </source>
</evidence>
<keyword evidence="6" id="KW-0808">Transferase</keyword>
<reference evidence="13 15" key="1">
    <citation type="journal article" date="2020" name="Stud. Mycol.">
        <title>101 Dothideomycetes genomes: a test case for predicting lifestyles and emergence of pathogens.</title>
        <authorList>
            <person name="Haridas S."/>
            <person name="Albert R."/>
            <person name="Binder M."/>
            <person name="Bloem J."/>
            <person name="Labutti K."/>
            <person name="Salamov A."/>
            <person name="Andreopoulos B."/>
            <person name="Baker S."/>
            <person name="Barry K."/>
            <person name="Bills G."/>
            <person name="Bluhm B."/>
            <person name="Cannon C."/>
            <person name="Castanera R."/>
            <person name="Culley D."/>
            <person name="Daum C."/>
            <person name="Ezra D."/>
            <person name="Gonzalez J."/>
            <person name="Henrissat B."/>
            <person name="Kuo A."/>
            <person name="Liang C."/>
            <person name="Lipzen A."/>
            <person name="Lutzoni F."/>
            <person name="Magnuson J."/>
            <person name="Mondo S."/>
            <person name="Nolan M."/>
            <person name="Ohm R."/>
            <person name="Pangilinan J."/>
            <person name="Park H.-J."/>
            <person name="Ramirez L."/>
            <person name="Alfaro M."/>
            <person name="Sun H."/>
            <person name="Tritt A."/>
            <person name="Yoshinaga Y."/>
            <person name="Zwiers L.-H."/>
            <person name="Turgeon B."/>
            <person name="Goodwin S."/>
            <person name="Spatafora J."/>
            <person name="Crous P."/>
            <person name="Grigoriev I."/>
        </authorList>
    </citation>
    <scope>NUCLEOTIDE SEQUENCE</scope>
    <source>
        <strain evidence="13 15">CBS 304.34</strain>
    </source>
</reference>
<comment type="subcellular location">
    <subcellularLocation>
        <location evidence="1">Membrane</location>
        <topology evidence="1">Single-pass type II membrane protein</topology>
    </subcellularLocation>
</comment>
<dbReference type="PANTHER" id="PTHR23033">
    <property type="entry name" value="BETA1,3-GALACTOSYLTRANSFERASE"/>
    <property type="match status" value="1"/>
</dbReference>
<keyword evidence="7" id="KW-0812">Transmembrane</keyword>
<protein>
    <recommendedName>
        <fullName evidence="4">N-acetylgalactosaminide beta-1,3-galactosyltransferase</fullName>
        <ecNumber evidence="4">2.4.1.122</ecNumber>
    </recommendedName>
</protein>
<feature type="non-terminal residue" evidence="13">
    <location>
        <position position="1"/>
    </location>
</feature>
<dbReference type="PANTHER" id="PTHR23033:SF47">
    <property type="entry name" value="APPLE DOMAIN-CONTAINING PROTEIN-RELATED"/>
    <property type="match status" value="1"/>
</dbReference>
<keyword evidence="11" id="KW-0472">Membrane</keyword>
<comment type="similarity">
    <text evidence="3">Belongs to the glycosyltransferase 31 family. Beta3-Gal-T subfamily.</text>
</comment>
<organism evidence="13">
    <name type="scientific">Mytilinidion resinicola</name>
    <dbReference type="NCBI Taxonomy" id="574789"/>
    <lineage>
        <taxon>Eukaryota</taxon>
        <taxon>Fungi</taxon>
        <taxon>Dikarya</taxon>
        <taxon>Ascomycota</taxon>
        <taxon>Pezizomycotina</taxon>
        <taxon>Dothideomycetes</taxon>
        <taxon>Pleosporomycetidae</taxon>
        <taxon>Mytilinidiales</taxon>
        <taxon>Mytilinidiaceae</taxon>
        <taxon>Mytilinidion</taxon>
    </lineage>
</organism>
<dbReference type="GeneID" id="54459941"/>
<dbReference type="AlphaFoldDB" id="A0A6A6Z4B4"/>
<dbReference type="GO" id="GO:0000166">
    <property type="term" value="F:nucleotide binding"/>
    <property type="evidence" value="ECO:0007669"/>
    <property type="project" value="UniProtKB-KW"/>
</dbReference>
<evidence type="ECO:0000256" key="1">
    <source>
        <dbReference type="ARBA" id="ARBA00004606"/>
    </source>
</evidence>
<evidence type="ECO:0000256" key="2">
    <source>
        <dbReference type="ARBA" id="ARBA00004922"/>
    </source>
</evidence>
<keyword evidence="14" id="KW-1185">Reference proteome</keyword>
<evidence type="ECO:0000313" key="15">
    <source>
        <dbReference type="RefSeq" id="XP_033581969.1"/>
    </source>
</evidence>
<evidence type="ECO:0000313" key="13">
    <source>
        <dbReference type="EMBL" id="KAF2815005.1"/>
    </source>
</evidence>
<evidence type="ECO:0000256" key="6">
    <source>
        <dbReference type="ARBA" id="ARBA00022679"/>
    </source>
</evidence>
<dbReference type="InterPro" id="IPR026050">
    <property type="entry name" value="C1GALT1/C1GALT1_chp1"/>
</dbReference>
<evidence type="ECO:0000313" key="14">
    <source>
        <dbReference type="Proteomes" id="UP000504636"/>
    </source>
</evidence>
<dbReference type="Gene3D" id="3.90.550.50">
    <property type="match status" value="1"/>
</dbReference>
<evidence type="ECO:0000256" key="4">
    <source>
        <dbReference type="ARBA" id="ARBA00012557"/>
    </source>
</evidence>
<sequence>MNRPRRLRFVLTILIISLLYYLFGLPSLPGRRGFDTWDDADYLLSKNHSALDACKALPKHAFDKIQVVLKIGAGEVESKLPIHLRTVTSCVPDLLIFSDFEESSHGHHIIDALENFSERYEHDNPDFKIYDTIKQQKASGQRVGRSGDGWKLDKYKFFPMMEMTWKMPRQKDWYMFIELDTYVVWDNLLRFLSHLDPEQPLYMGSPVWPPKKPVFGHGGSGLILSKKALGELAYYGRYFRDEYSVGNHQFGQDMKEECCGDEVLARVFKNIGITLKGYWPLINGEKVSTLRFGPEQWCEPIVTLHHLSGKDVGDLWDWEMKRNSTTPLLFEELYGAIVEPLITPIAYNWTNMSEDDGVNPKPLSDKSFDQCKDACNLDRHCFQYLHHNTTCQLAHHFRLGHSQSPDRDTQWTWDSGWNTERIDEFKKASLCGGEARWSHSNP</sequence>
<evidence type="ECO:0000256" key="8">
    <source>
        <dbReference type="ARBA" id="ARBA00022741"/>
    </source>
</evidence>
<evidence type="ECO:0000259" key="12">
    <source>
        <dbReference type="Pfam" id="PF02434"/>
    </source>
</evidence>
<dbReference type="GO" id="GO:0016020">
    <property type="term" value="C:membrane"/>
    <property type="evidence" value="ECO:0007669"/>
    <property type="project" value="UniProtKB-SubCell"/>
</dbReference>
<evidence type="ECO:0000256" key="3">
    <source>
        <dbReference type="ARBA" id="ARBA00006462"/>
    </source>
</evidence>
<dbReference type="InterPro" id="IPR003378">
    <property type="entry name" value="Fringe-like_glycosylTrfase"/>
</dbReference>
<keyword evidence="10" id="KW-1133">Transmembrane helix</keyword>
<dbReference type="Proteomes" id="UP000504636">
    <property type="component" value="Unplaced"/>
</dbReference>
<dbReference type="OrthoDB" id="414175at2759"/>
<reference evidence="15" key="3">
    <citation type="submission" date="2025-04" db="UniProtKB">
        <authorList>
            <consortium name="RefSeq"/>
        </authorList>
    </citation>
    <scope>IDENTIFICATION</scope>
    <source>
        <strain evidence="15">CBS 304.34</strain>
    </source>
</reference>
<keyword evidence="9" id="KW-0735">Signal-anchor</keyword>
<dbReference type="GO" id="GO:0016263">
    <property type="term" value="F:glycoprotein-N-acetylgalactosamine 3-beta-galactosyltransferase activity"/>
    <property type="evidence" value="ECO:0007669"/>
    <property type="project" value="UniProtKB-EC"/>
</dbReference>
<evidence type="ECO:0000256" key="9">
    <source>
        <dbReference type="ARBA" id="ARBA00022968"/>
    </source>
</evidence>
<accession>A0A6A6Z4B4</accession>
<dbReference type="EMBL" id="MU003694">
    <property type="protein sequence ID" value="KAF2815005.1"/>
    <property type="molecule type" value="Genomic_DNA"/>
</dbReference>
<proteinExistence type="inferred from homology"/>
<dbReference type="RefSeq" id="XP_033581969.1">
    <property type="nucleotide sequence ID" value="XM_033719048.1"/>
</dbReference>
<evidence type="ECO:0000256" key="7">
    <source>
        <dbReference type="ARBA" id="ARBA00022692"/>
    </source>
</evidence>
<name>A0A6A6Z4B4_9PEZI</name>
<comment type="pathway">
    <text evidence="2">Protein modification; protein glycosylation.</text>
</comment>
<feature type="domain" description="Fringe-like glycosyltransferase" evidence="12">
    <location>
        <begin position="166"/>
        <end position="232"/>
    </location>
</feature>
<evidence type="ECO:0000256" key="11">
    <source>
        <dbReference type="ARBA" id="ARBA00023136"/>
    </source>
</evidence>
<keyword evidence="5" id="KW-0328">Glycosyltransferase</keyword>
<gene>
    <name evidence="13 15" type="ORF">BDZ99DRAFT_458954</name>
</gene>
<dbReference type="EC" id="2.4.1.122" evidence="4"/>
<keyword evidence="8" id="KW-0547">Nucleotide-binding</keyword>
<evidence type="ECO:0000256" key="10">
    <source>
        <dbReference type="ARBA" id="ARBA00022989"/>
    </source>
</evidence>